<evidence type="ECO:0000313" key="2">
    <source>
        <dbReference type="Proteomes" id="UP000623842"/>
    </source>
</evidence>
<accession>A0A919EP28</accession>
<reference evidence="1" key="2">
    <citation type="submission" date="2020-09" db="EMBL/GenBank/DDBJ databases">
        <authorList>
            <person name="Sun Q."/>
            <person name="Kim S."/>
        </authorList>
    </citation>
    <scope>NUCLEOTIDE SEQUENCE</scope>
    <source>
        <strain evidence="1">KCTC 42731</strain>
    </source>
</reference>
<protein>
    <recommendedName>
        <fullName evidence="3">Replication protein</fullName>
    </recommendedName>
</protein>
<organism evidence="1 2">
    <name type="scientific">Thalassotalea marina</name>
    <dbReference type="NCBI Taxonomy" id="1673741"/>
    <lineage>
        <taxon>Bacteria</taxon>
        <taxon>Pseudomonadati</taxon>
        <taxon>Pseudomonadota</taxon>
        <taxon>Gammaproteobacteria</taxon>
        <taxon>Alteromonadales</taxon>
        <taxon>Colwelliaceae</taxon>
        <taxon>Thalassotalea</taxon>
    </lineage>
</organism>
<comment type="caution">
    <text evidence="1">The sequence shown here is derived from an EMBL/GenBank/DDBJ whole genome shotgun (WGS) entry which is preliminary data.</text>
</comment>
<dbReference type="EMBL" id="BNCK01000014">
    <property type="protein sequence ID" value="GHG06971.1"/>
    <property type="molecule type" value="Genomic_DNA"/>
</dbReference>
<dbReference type="AlphaFoldDB" id="A0A919EP28"/>
<dbReference type="SUPFAM" id="SSF56747">
    <property type="entry name" value="Prim-pol domain"/>
    <property type="match status" value="1"/>
</dbReference>
<evidence type="ECO:0008006" key="3">
    <source>
        <dbReference type="Google" id="ProtNLM"/>
    </source>
</evidence>
<name>A0A919EP28_9GAMM</name>
<proteinExistence type="predicted"/>
<dbReference type="RefSeq" id="WP_189774579.1">
    <property type="nucleotide sequence ID" value="NZ_BNCK01000014.1"/>
</dbReference>
<reference evidence="1" key="1">
    <citation type="journal article" date="2014" name="Int. J. Syst. Evol. Microbiol.">
        <title>Complete genome sequence of Corynebacterium casei LMG S-19264T (=DSM 44701T), isolated from a smear-ripened cheese.</title>
        <authorList>
            <consortium name="US DOE Joint Genome Institute (JGI-PGF)"/>
            <person name="Walter F."/>
            <person name="Albersmeier A."/>
            <person name="Kalinowski J."/>
            <person name="Ruckert C."/>
        </authorList>
    </citation>
    <scope>NUCLEOTIDE SEQUENCE</scope>
    <source>
        <strain evidence="1">KCTC 42731</strain>
    </source>
</reference>
<keyword evidence="2" id="KW-1185">Reference proteome</keyword>
<dbReference type="Proteomes" id="UP000623842">
    <property type="component" value="Unassembled WGS sequence"/>
</dbReference>
<evidence type="ECO:0000313" key="1">
    <source>
        <dbReference type="EMBL" id="GHG06971.1"/>
    </source>
</evidence>
<gene>
    <name evidence="1" type="ORF">GCM10017161_40730</name>
</gene>
<sequence length="436" mass="50858">MQKYSYNINSSSLLEQLGFGEESNLRFVWRRSINEGGYANKWTPIGEHANKRCESARDILSKSQIDKQSDYFFSPNEFFNWRNSKQLSSLRATYIDIDTVSHKTLTEEEEESLINDVFRVIVEQDIPYPSGYVRSGSGGLHLYWIYDSIPAYKQQVLRWKELTKNIIHRLGKGQNWWIDSSASLDPSRMLRLPGSVHTRSGRVVTEHVIIDEPYTYESLCKSFGVYIEQDNVVTFKRSSTKSKSKSQVNNGKHNIKHWWLKNYLNIVHHCRSRGVTVGQRDNTAFILFVALTQMHKDIKRCNSEIEQLNDEFIHLPHEELHQYLETAKTTKYNYKKSTLHLFLESNLGMNADFLYQTQQKVRLTPEQRKEKLRVGALNAAKKKRDSTLTKLQSVLNENKTSVTQSELALFAKVSVKTVKRYWEKLEFVRDIRLASI</sequence>